<reference evidence="3" key="2">
    <citation type="submission" date="2024-10" db="UniProtKB">
        <authorList>
            <consortium name="EnsemblProtists"/>
        </authorList>
    </citation>
    <scope>IDENTIFICATION</scope>
</reference>
<dbReference type="GO" id="GO:0005886">
    <property type="term" value="C:plasma membrane"/>
    <property type="evidence" value="ECO:0007669"/>
    <property type="project" value="TreeGrafter"/>
</dbReference>
<evidence type="ECO:0000256" key="2">
    <source>
        <dbReference type="RuleBase" id="RU363116"/>
    </source>
</evidence>
<dbReference type="AlphaFoldDB" id="A0A0D3K1B8"/>
<sequence>MLEESPFCDRCFWSGMRRFSIPITVPDENGEVMMYNEKDFSLPTHCILHGDNGDIWIPCCCNLPTLKTYTSDRTYVGKTKYVCDEYLCVPKLRTYDANDNPMYMIRPETCCAGCCPVCGTGCDKGSQCCYLPFYIHDHSTMQIVAGAPGGKGMPAQIRNVWAGFKRECCTSADNFFVVFPEGSSTALKAALLGSTALLDFTVFEEKQGGCLIVSW</sequence>
<organism evidence="3 4">
    <name type="scientific">Emiliania huxleyi (strain CCMP1516)</name>
    <dbReference type="NCBI Taxonomy" id="280463"/>
    <lineage>
        <taxon>Eukaryota</taxon>
        <taxon>Haptista</taxon>
        <taxon>Haptophyta</taxon>
        <taxon>Prymnesiophyceae</taxon>
        <taxon>Isochrysidales</taxon>
        <taxon>Noelaerhabdaceae</taxon>
        <taxon>Emiliania</taxon>
    </lineage>
</organism>
<dbReference type="PANTHER" id="PTHR23248">
    <property type="entry name" value="PHOSPHOLIPID SCRAMBLASE-RELATED"/>
    <property type="match status" value="1"/>
</dbReference>
<accession>A0A0D3K1B8</accession>
<dbReference type="Proteomes" id="UP000013827">
    <property type="component" value="Unassembled WGS sequence"/>
</dbReference>
<name>A0A0D3K1B8_EMIH1</name>
<dbReference type="GeneID" id="17274829"/>
<reference evidence="4" key="1">
    <citation type="journal article" date="2013" name="Nature">
        <title>Pan genome of the phytoplankton Emiliania underpins its global distribution.</title>
        <authorList>
            <person name="Read B.A."/>
            <person name="Kegel J."/>
            <person name="Klute M.J."/>
            <person name="Kuo A."/>
            <person name="Lefebvre S.C."/>
            <person name="Maumus F."/>
            <person name="Mayer C."/>
            <person name="Miller J."/>
            <person name="Monier A."/>
            <person name="Salamov A."/>
            <person name="Young J."/>
            <person name="Aguilar M."/>
            <person name="Claverie J.M."/>
            <person name="Frickenhaus S."/>
            <person name="Gonzalez K."/>
            <person name="Herman E.K."/>
            <person name="Lin Y.C."/>
            <person name="Napier J."/>
            <person name="Ogata H."/>
            <person name="Sarno A.F."/>
            <person name="Shmutz J."/>
            <person name="Schroeder D."/>
            <person name="de Vargas C."/>
            <person name="Verret F."/>
            <person name="von Dassow P."/>
            <person name="Valentin K."/>
            <person name="Van de Peer Y."/>
            <person name="Wheeler G."/>
            <person name="Dacks J.B."/>
            <person name="Delwiche C.F."/>
            <person name="Dyhrman S.T."/>
            <person name="Glockner G."/>
            <person name="John U."/>
            <person name="Richards T."/>
            <person name="Worden A.Z."/>
            <person name="Zhang X."/>
            <person name="Grigoriev I.V."/>
            <person name="Allen A.E."/>
            <person name="Bidle K."/>
            <person name="Borodovsky M."/>
            <person name="Bowler C."/>
            <person name="Brownlee C."/>
            <person name="Cock J.M."/>
            <person name="Elias M."/>
            <person name="Gladyshev V.N."/>
            <person name="Groth M."/>
            <person name="Guda C."/>
            <person name="Hadaegh A."/>
            <person name="Iglesias-Rodriguez M.D."/>
            <person name="Jenkins J."/>
            <person name="Jones B.M."/>
            <person name="Lawson T."/>
            <person name="Leese F."/>
            <person name="Lindquist E."/>
            <person name="Lobanov A."/>
            <person name="Lomsadze A."/>
            <person name="Malik S.B."/>
            <person name="Marsh M.E."/>
            <person name="Mackinder L."/>
            <person name="Mock T."/>
            <person name="Mueller-Roeber B."/>
            <person name="Pagarete A."/>
            <person name="Parker M."/>
            <person name="Probert I."/>
            <person name="Quesneville H."/>
            <person name="Raines C."/>
            <person name="Rensing S.A."/>
            <person name="Riano-Pachon D.M."/>
            <person name="Richier S."/>
            <person name="Rokitta S."/>
            <person name="Shiraiwa Y."/>
            <person name="Soanes D.M."/>
            <person name="van der Giezen M."/>
            <person name="Wahlund T.M."/>
            <person name="Williams B."/>
            <person name="Wilson W."/>
            <person name="Wolfe G."/>
            <person name="Wurch L.L."/>
        </authorList>
    </citation>
    <scope>NUCLEOTIDE SEQUENCE</scope>
</reference>
<dbReference type="Pfam" id="PF03803">
    <property type="entry name" value="Scramblase"/>
    <property type="match status" value="1"/>
</dbReference>
<dbReference type="PANTHER" id="PTHR23248:SF9">
    <property type="entry name" value="PHOSPHOLIPID SCRAMBLASE"/>
    <property type="match status" value="1"/>
</dbReference>
<proteinExistence type="inferred from homology"/>
<dbReference type="RefSeq" id="XP_005781982.1">
    <property type="nucleotide sequence ID" value="XM_005781925.1"/>
</dbReference>
<evidence type="ECO:0000313" key="3">
    <source>
        <dbReference type="EnsemblProtists" id="EOD29553"/>
    </source>
</evidence>
<dbReference type="InterPro" id="IPR005552">
    <property type="entry name" value="Scramblase"/>
</dbReference>
<dbReference type="EnsemblProtists" id="EOD29553">
    <property type="protein sequence ID" value="EOD29553"/>
    <property type="gene ID" value="EMIHUDRAFT_253922"/>
</dbReference>
<keyword evidence="4" id="KW-1185">Reference proteome</keyword>
<dbReference type="PaxDb" id="2903-EOD29553"/>
<protein>
    <recommendedName>
        <fullName evidence="2">Phospholipid scramblase</fullName>
    </recommendedName>
</protein>
<evidence type="ECO:0000256" key="1">
    <source>
        <dbReference type="ARBA" id="ARBA00005350"/>
    </source>
</evidence>
<evidence type="ECO:0000313" key="4">
    <source>
        <dbReference type="Proteomes" id="UP000013827"/>
    </source>
</evidence>
<dbReference type="HOGENOM" id="CLU_095159_0_0_1"/>
<dbReference type="STRING" id="2903.R1D2H8"/>
<comment type="similarity">
    <text evidence="1 2">Belongs to the phospholipid scramblase family.</text>
</comment>
<dbReference type="OMA" id="CCAMEMY"/>
<dbReference type="eggNOG" id="ENOG502S6NA">
    <property type="taxonomic scope" value="Eukaryota"/>
</dbReference>
<dbReference type="KEGG" id="ehx:EMIHUDRAFT_253922"/>
<dbReference type="GO" id="GO:0017128">
    <property type="term" value="F:phospholipid scramblase activity"/>
    <property type="evidence" value="ECO:0007669"/>
    <property type="project" value="InterPro"/>
</dbReference>